<evidence type="ECO:0000313" key="1">
    <source>
        <dbReference type="EMBL" id="OFD82549.1"/>
    </source>
</evidence>
<comment type="caution">
    <text evidence="1">The sequence shown here is derived from an EMBL/GenBank/DDBJ whole genome shotgun (WGS) entry which is preliminary data.</text>
</comment>
<name>A0A1E8BBC6_BACMY</name>
<accession>A0A1E8BBC6</accession>
<evidence type="ECO:0000313" key="2">
    <source>
        <dbReference type="Proteomes" id="UP000175706"/>
    </source>
</evidence>
<dbReference type="EMBL" id="LXLT01000018">
    <property type="protein sequence ID" value="OFD82549.1"/>
    <property type="molecule type" value="Genomic_DNA"/>
</dbReference>
<reference evidence="1 2" key="1">
    <citation type="submission" date="2016-05" db="EMBL/GenBank/DDBJ databases">
        <title>Bacillus thuringiensis and Bacillus weihenstephanensis as novel biocontrol agents of wilt causing Verticillium species.</title>
        <authorList>
            <person name="Hollensteiner J."/>
            <person name="Wemheuer F."/>
            <person name="Harting R."/>
            <person name="Kolarzyk A."/>
            <person name="Diaz-Valerio S."/>
            <person name="Poehlein A."/>
            <person name="Brzuszkiewicz E."/>
            <person name="Nesemann K."/>
            <person name="Braus-Stromeyer S."/>
            <person name="Braus G."/>
            <person name="Daniel R."/>
            <person name="Liesegang H."/>
        </authorList>
    </citation>
    <scope>NUCLEOTIDE SEQUENCE [LARGE SCALE GENOMIC DNA]</scope>
    <source>
        <strain evidence="1 2">GOE8</strain>
    </source>
</reference>
<dbReference type="Proteomes" id="UP000175706">
    <property type="component" value="Unassembled WGS sequence"/>
</dbReference>
<gene>
    <name evidence="1" type="ORF">BWGOE8_11340</name>
</gene>
<protein>
    <submittedName>
        <fullName evidence="1">Uncharacterized protein</fullName>
    </submittedName>
</protein>
<proteinExistence type="predicted"/>
<dbReference type="AlphaFoldDB" id="A0A1E8BBC6"/>
<organism evidence="1 2">
    <name type="scientific">Bacillus mycoides</name>
    <dbReference type="NCBI Taxonomy" id="1405"/>
    <lineage>
        <taxon>Bacteria</taxon>
        <taxon>Bacillati</taxon>
        <taxon>Bacillota</taxon>
        <taxon>Bacilli</taxon>
        <taxon>Bacillales</taxon>
        <taxon>Bacillaceae</taxon>
        <taxon>Bacillus</taxon>
        <taxon>Bacillus cereus group</taxon>
    </lineage>
</organism>
<sequence>MRKILSFVGQCNKVVSYTTGATAFNKEQELTIGLKSLKEFVMKVKAGLKMKKDKFVYFN</sequence>